<comment type="caution">
    <text evidence="1">The sequence shown here is derived from an EMBL/GenBank/DDBJ whole genome shotgun (WGS) entry which is preliminary data.</text>
</comment>
<dbReference type="EMBL" id="AZEY01000080">
    <property type="protein sequence ID" value="KRL64780.1"/>
    <property type="molecule type" value="Genomic_DNA"/>
</dbReference>
<sequence length="94" mass="11029">MAEWLIWPGAAFGTTFPLGCQFQPDIPGLNIWLDDLYGRELFSRPHFRSAAKSFNIFNQPIIKSLIIPYIEYMKNHLIHMTKKCNFLHPQLKNH</sequence>
<organism evidence="1 2">
    <name type="scientific">Lentilactobacillus diolivorans DSM 14421</name>
    <dbReference type="NCBI Taxonomy" id="1423739"/>
    <lineage>
        <taxon>Bacteria</taxon>
        <taxon>Bacillati</taxon>
        <taxon>Bacillota</taxon>
        <taxon>Bacilli</taxon>
        <taxon>Lactobacillales</taxon>
        <taxon>Lactobacillaceae</taxon>
        <taxon>Lentilactobacillus</taxon>
    </lineage>
</organism>
<protein>
    <submittedName>
        <fullName evidence="1">Uncharacterized protein</fullName>
    </submittedName>
</protein>
<evidence type="ECO:0000313" key="1">
    <source>
        <dbReference type="EMBL" id="KRL64780.1"/>
    </source>
</evidence>
<dbReference type="Proteomes" id="UP000052013">
    <property type="component" value="Unassembled WGS sequence"/>
</dbReference>
<proteinExistence type="predicted"/>
<name>A0A0R1S7F7_9LACO</name>
<dbReference type="STRING" id="1423739.FC85_GL000833"/>
<reference evidence="1 2" key="1">
    <citation type="journal article" date="2015" name="Genome Announc.">
        <title>Expanding the biotechnology potential of lactobacilli through comparative genomics of 213 strains and associated genera.</title>
        <authorList>
            <person name="Sun Z."/>
            <person name="Harris H.M."/>
            <person name="McCann A."/>
            <person name="Guo C."/>
            <person name="Argimon S."/>
            <person name="Zhang W."/>
            <person name="Yang X."/>
            <person name="Jeffery I.B."/>
            <person name="Cooney J.C."/>
            <person name="Kagawa T.F."/>
            <person name="Liu W."/>
            <person name="Song Y."/>
            <person name="Salvetti E."/>
            <person name="Wrobel A."/>
            <person name="Rasinkangas P."/>
            <person name="Parkhill J."/>
            <person name="Rea M.C."/>
            <person name="O'Sullivan O."/>
            <person name="Ritari J."/>
            <person name="Douillard F.P."/>
            <person name="Paul Ross R."/>
            <person name="Yang R."/>
            <person name="Briner A.E."/>
            <person name="Felis G.E."/>
            <person name="de Vos W.M."/>
            <person name="Barrangou R."/>
            <person name="Klaenhammer T.R."/>
            <person name="Caufield P.W."/>
            <person name="Cui Y."/>
            <person name="Zhang H."/>
            <person name="O'Toole P.W."/>
        </authorList>
    </citation>
    <scope>NUCLEOTIDE SEQUENCE [LARGE SCALE GENOMIC DNA]</scope>
    <source>
        <strain evidence="1 2">DSM 14421</strain>
    </source>
</reference>
<dbReference type="PATRIC" id="fig|1423739.3.peg.870"/>
<gene>
    <name evidence="1" type="ORF">FC85_GL000833</name>
</gene>
<accession>A0A0R1S7F7</accession>
<dbReference type="AlphaFoldDB" id="A0A0R1S7F7"/>
<evidence type="ECO:0000313" key="2">
    <source>
        <dbReference type="Proteomes" id="UP000052013"/>
    </source>
</evidence>